<dbReference type="AlphaFoldDB" id="A0A1H3FE41"/>
<reference evidence="1 2" key="1">
    <citation type="submission" date="2016-10" db="EMBL/GenBank/DDBJ databases">
        <authorList>
            <person name="de Groot N.N."/>
        </authorList>
    </citation>
    <scope>NUCLEOTIDE SEQUENCE [LARGE SCALE GENOMIC DNA]</scope>
    <source>
        <strain evidence="1 2">CGMCC 1.8894</strain>
    </source>
</reference>
<dbReference type="InterPro" id="IPR049245">
    <property type="entry name" value="DUF6880"/>
</dbReference>
<gene>
    <name evidence="1" type="ORF">SAMN04488238_13714</name>
</gene>
<evidence type="ECO:0000313" key="2">
    <source>
        <dbReference type="Proteomes" id="UP000198539"/>
    </source>
</evidence>
<dbReference type="Pfam" id="PF21810">
    <property type="entry name" value="DUF6880"/>
    <property type="match status" value="1"/>
</dbReference>
<organism evidence="1 2">
    <name type="scientific">Roseicitreum antarcticum</name>
    <dbReference type="NCBI Taxonomy" id="564137"/>
    <lineage>
        <taxon>Bacteria</taxon>
        <taxon>Pseudomonadati</taxon>
        <taxon>Pseudomonadota</taxon>
        <taxon>Alphaproteobacteria</taxon>
        <taxon>Rhodobacterales</taxon>
        <taxon>Paracoccaceae</taxon>
        <taxon>Roseicitreum</taxon>
    </lineage>
</organism>
<dbReference type="EMBL" id="FNOM01000037">
    <property type="protein sequence ID" value="SDX89353.1"/>
    <property type="molecule type" value="Genomic_DNA"/>
</dbReference>
<dbReference type="RefSeq" id="WP_223814238.1">
    <property type="nucleotide sequence ID" value="NZ_CP061498.1"/>
</dbReference>
<sequence>MSSRETVLAALHARLSTLPTTALRGEVLPERIAGAEGPREAAREITKRLASIAKARTFVNWQNRKPLVKDLEAQRSAIMDQITPHDPREALALLWRFTGLATSVFERCDDSSGTVIGIFREACADLGEVAKTAEPEPEALARQVLDALQDNGFGQYDGLIAIIAPALGPDGVAHLKALVEDLGRTPVPVPPKGEWQAIGWGSGGTRYAHEMEERARQSTVEMALKDIADVQGDVDGFIAQYDPKTRKVPKIAAEIAQRLLAAGRAGDALGFIERADVKEARWIPPEWQDARLAVLEALDRNDEAQAFRWECFERELSGDHLRSYLKRLPDFEDIDAEERAMAHAAAHPNLLAALTFLLNWPALARTARLLIDRQEEVDGDHYELLAPAAETLAEKHPLAATVALRAMIDFTLNEGRQKRYGYAAQHLTTCADLAGRIEDFGSIEPHLSTPFELSPKVPK</sequence>
<dbReference type="Proteomes" id="UP000198539">
    <property type="component" value="Unassembled WGS sequence"/>
</dbReference>
<keyword evidence="2" id="KW-1185">Reference proteome</keyword>
<evidence type="ECO:0000313" key="1">
    <source>
        <dbReference type="EMBL" id="SDX89353.1"/>
    </source>
</evidence>
<proteinExistence type="predicted"/>
<accession>A0A1H3FE41</accession>
<dbReference type="STRING" id="564137.SAMN04488238_13714"/>
<protein>
    <submittedName>
        <fullName evidence="1">Uncharacterized protein</fullName>
    </submittedName>
</protein>
<name>A0A1H3FE41_9RHOB</name>